<evidence type="ECO:0000313" key="13">
    <source>
        <dbReference type="Proteomes" id="UP001500403"/>
    </source>
</evidence>
<dbReference type="InterPro" id="IPR017941">
    <property type="entry name" value="Rieske_2Fe-2S"/>
</dbReference>
<protein>
    <recommendedName>
        <fullName evidence="2">Cytochrome bc1 complex Rieske iron-sulfur subunit</fullName>
    </recommendedName>
    <alternativeName>
        <fullName evidence="8">Cytochrome bc1 reductase complex subunit QcrA</fullName>
    </alternativeName>
</protein>
<accession>A0ABP6K919</accession>
<dbReference type="Gene3D" id="2.102.10.10">
    <property type="entry name" value="Rieske [2Fe-2S] iron-sulphur domain"/>
    <property type="match status" value="1"/>
</dbReference>
<evidence type="ECO:0000259" key="11">
    <source>
        <dbReference type="PROSITE" id="PS51296"/>
    </source>
</evidence>
<dbReference type="Pfam" id="PF00355">
    <property type="entry name" value="Rieske"/>
    <property type="match status" value="1"/>
</dbReference>
<organism evidence="12 13">
    <name type="scientific">Streptomyces enissocaesilis</name>
    <dbReference type="NCBI Taxonomy" id="332589"/>
    <lineage>
        <taxon>Bacteria</taxon>
        <taxon>Bacillati</taxon>
        <taxon>Actinomycetota</taxon>
        <taxon>Actinomycetes</taxon>
        <taxon>Kitasatosporales</taxon>
        <taxon>Streptomycetaceae</taxon>
        <taxon>Streptomyces</taxon>
        <taxon>Streptomyces rochei group</taxon>
    </lineage>
</organism>
<dbReference type="InterPro" id="IPR036922">
    <property type="entry name" value="Rieske_2Fe-2S_sf"/>
</dbReference>
<keyword evidence="7" id="KW-1015">Disulfide bond</keyword>
<dbReference type="InterPro" id="IPR014349">
    <property type="entry name" value="Rieske_Fe-S_prot"/>
</dbReference>
<evidence type="ECO:0000256" key="8">
    <source>
        <dbReference type="ARBA" id="ARBA00029586"/>
    </source>
</evidence>
<feature type="domain" description="Rieske" evidence="11">
    <location>
        <begin position="63"/>
        <end position="155"/>
    </location>
</feature>
<keyword evidence="6" id="KW-0411">Iron-sulfur</keyword>
<feature type="region of interest" description="Disordered" evidence="10">
    <location>
        <begin position="37"/>
        <end position="57"/>
    </location>
</feature>
<reference evidence="13" key="1">
    <citation type="journal article" date="2019" name="Int. J. Syst. Evol. Microbiol.">
        <title>The Global Catalogue of Microorganisms (GCM) 10K type strain sequencing project: providing services to taxonomists for standard genome sequencing and annotation.</title>
        <authorList>
            <consortium name="The Broad Institute Genomics Platform"/>
            <consortium name="The Broad Institute Genome Sequencing Center for Infectious Disease"/>
            <person name="Wu L."/>
            <person name="Ma J."/>
        </authorList>
    </citation>
    <scope>NUCLEOTIDE SEQUENCE [LARGE SCALE GENOMIC DNA]</scope>
    <source>
        <strain evidence="13">JCM 9088</strain>
    </source>
</reference>
<comment type="cofactor">
    <cofactor evidence="9">
        <name>[2Fe-2S] cluster</name>
        <dbReference type="ChEBI" id="CHEBI:190135"/>
    </cofactor>
</comment>
<evidence type="ECO:0000256" key="6">
    <source>
        <dbReference type="ARBA" id="ARBA00023014"/>
    </source>
</evidence>
<sequence length="156" mass="14920">MTRSQEAVRLIGRRTVVVAVGAAGAAAALTACGGSGGDGPAGTAVEEPVGGTGGSGAGDGAGAVLARTTDIPVGGGKVFADQGLVVTQPTAGRFKAFSSKCTHQGCAVKDVSNGTINCPCHNSTFDASDGSVKGGPAKQPLPGAAIKVEGDAITLA</sequence>
<dbReference type="PRINTS" id="PR00162">
    <property type="entry name" value="RIESKE"/>
</dbReference>
<evidence type="ECO:0000313" key="12">
    <source>
        <dbReference type="EMBL" id="GAA2973902.1"/>
    </source>
</evidence>
<comment type="caution">
    <text evidence="12">The sequence shown here is derived from an EMBL/GenBank/DDBJ whole genome shotgun (WGS) entry which is preliminary data.</text>
</comment>
<evidence type="ECO:0000256" key="1">
    <source>
        <dbReference type="ARBA" id="ARBA00002494"/>
    </source>
</evidence>
<dbReference type="CDD" id="cd03467">
    <property type="entry name" value="Rieske"/>
    <property type="match status" value="1"/>
</dbReference>
<keyword evidence="3" id="KW-0001">2Fe-2S</keyword>
<keyword evidence="5" id="KW-0408">Iron</keyword>
<dbReference type="InterPro" id="IPR005805">
    <property type="entry name" value="Rieske_Fe-S_prot_C"/>
</dbReference>
<keyword evidence="13" id="KW-1185">Reference proteome</keyword>
<comment type="function">
    <text evidence="1">Iron-sulfur subunit of the cytochrome bc1 complex, an essential component of the respiratory electron transport chain required for ATP synthesis. The bc1 complex catalyzes the oxidation of menaquinol and the reduction of cytochrome c in the respiratory chain. The bc1 complex operates through a Q-cycle mechanism that couples electron transfer to generation of the proton gradient that drives ATP synthesis.</text>
</comment>
<dbReference type="SUPFAM" id="SSF50022">
    <property type="entry name" value="ISP domain"/>
    <property type="match status" value="1"/>
</dbReference>
<evidence type="ECO:0000256" key="4">
    <source>
        <dbReference type="ARBA" id="ARBA00022723"/>
    </source>
</evidence>
<dbReference type="Proteomes" id="UP001500403">
    <property type="component" value="Unassembled WGS sequence"/>
</dbReference>
<evidence type="ECO:0000256" key="2">
    <source>
        <dbReference type="ARBA" id="ARBA00015816"/>
    </source>
</evidence>
<dbReference type="RefSeq" id="WP_344500805.1">
    <property type="nucleotide sequence ID" value="NZ_BAAAUD010000113.1"/>
</dbReference>
<gene>
    <name evidence="12" type="ORF">GCM10010446_67790</name>
</gene>
<dbReference type="PROSITE" id="PS51318">
    <property type="entry name" value="TAT"/>
    <property type="match status" value="1"/>
</dbReference>
<dbReference type="PROSITE" id="PS51257">
    <property type="entry name" value="PROKAR_LIPOPROTEIN"/>
    <property type="match status" value="1"/>
</dbReference>
<evidence type="ECO:0000256" key="9">
    <source>
        <dbReference type="ARBA" id="ARBA00034078"/>
    </source>
</evidence>
<dbReference type="EMBL" id="BAAAUD010000113">
    <property type="protein sequence ID" value="GAA2973902.1"/>
    <property type="molecule type" value="Genomic_DNA"/>
</dbReference>
<evidence type="ECO:0000256" key="7">
    <source>
        <dbReference type="ARBA" id="ARBA00023157"/>
    </source>
</evidence>
<proteinExistence type="predicted"/>
<evidence type="ECO:0000256" key="10">
    <source>
        <dbReference type="SAM" id="MobiDB-lite"/>
    </source>
</evidence>
<dbReference type="PANTHER" id="PTHR10134">
    <property type="entry name" value="CYTOCHROME B-C1 COMPLEX SUBUNIT RIESKE, MITOCHONDRIAL"/>
    <property type="match status" value="1"/>
</dbReference>
<name>A0ABP6K919_9ACTN</name>
<dbReference type="InterPro" id="IPR006311">
    <property type="entry name" value="TAT_signal"/>
</dbReference>
<keyword evidence="4" id="KW-0479">Metal-binding</keyword>
<dbReference type="PROSITE" id="PS51296">
    <property type="entry name" value="RIESKE"/>
    <property type="match status" value="1"/>
</dbReference>
<evidence type="ECO:0000256" key="5">
    <source>
        <dbReference type="ARBA" id="ARBA00023004"/>
    </source>
</evidence>
<evidence type="ECO:0000256" key="3">
    <source>
        <dbReference type="ARBA" id="ARBA00022714"/>
    </source>
</evidence>